<protein>
    <submittedName>
        <fullName evidence="2">Transposase-like protein</fullName>
    </submittedName>
</protein>
<dbReference type="InterPro" id="IPR024445">
    <property type="entry name" value="Tnp_ISXO2-like"/>
</dbReference>
<organism evidence="2 3">
    <name type="scientific">Massilia aurea</name>
    <dbReference type="NCBI Taxonomy" id="373040"/>
    <lineage>
        <taxon>Bacteria</taxon>
        <taxon>Pseudomonadati</taxon>
        <taxon>Pseudomonadota</taxon>
        <taxon>Betaproteobacteria</taxon>
        <taxon>Burkholderiales</taxon>
        <taxon>Oxalobacteraceae</taxon>
        <taxon>Telluria group</taxon>
        <taxon>Massilia</taxon>
    </lineage>
</organism>
<dbReference type="Proteomes" id="UP000540787">
    <property type="component" value="Unassembled WGS sequence"/>
</dbReference>
<dbReference type="RefSeq" id="WP_183549801.1">
    <property type="nucleotide sequence ID" value="NZ_JACHBX010000001.1"/>
</dbReference>
<dbReference type="PANTHER" id="PTHR33293:SF1">
    <property type="entry name" value="INSERTION ELEMENT IS1 1 PROTEIN INSB-RELATED"/>
    <property type="match status" value="1"/>
</dbReference>
<dbReference type="Pfam" id="PF13384">
    <property type="entry name" value="HTH_23"/>
    <property type="match status" value="1"/>
</dbReference>
<name>A0A7W9WX78_9BURK</name>
<sequence length="322" mass="36369">MKAPRFKGWFAKLPSLNQPQRRQVLDALHPAAGLDQVVALISEVRAPGRCCPRCGNERCYRHGFANDLQRYRCCACGRTFNDLTGTPLARLRHKAKWLAYSQVLLDSLPVRKAAARVGVHRNTAFRWRHRFLHWVKLDRPALLSGIVEADETFLLESQKGSRTLNRPPRRRGGHATKRGISGELDCILVARDREGRTIDAVTGRGALKAAQLERDLLPRLDRQALLVSDGHPAYRAFARKHRIAHQAVNVSAGVRVRRLGSLAIHVQNVNAYHQRFKAWLQGFRGVASRYLPNYLGWRWALDGERVTSPGQLLSIAISVINR</sequence>
<dbReference type="AlphaFoldDB" id="A0A7W9WX78"/>
<keyword evidence="3" id="KW-1185">Reference proteome</keyword>
<gene>
    <name evidence="2" type="ORF">HD842_000202</name>
</gene>
<dbReference type="InterPro" id="IPR051354">
    <property type="entry name" value="Transposase_27_IS1"/>
</dbReference>
<dbReference type="SMART" id="SM01126">
    <property type="entry name" value="DDE_Tnp_IS1595"/>
    <property type="match status" value="1"/>
</dbReference>
<dbReference type="EMBL" id="JACHBX010000001">
    <property type="protein sequence ID" value="MBB6132091.1"/>
    <property type="molecule type" value="Genomic_DNA"/>
</dbReference>
<evidence type="ECO:0000259" key="1">
    <source>
        <dbReference type="SMART" id="SM01126"/>
    </source>
</evidence>
<reference evidence="2 3" key="1">
    <citation type="submission" date="2020-08" db="EMBL/GenBank/DDBJ databases">
        <title>The Agave Microbiome: Exploring the role of microbial communities in plant adaptations to desert environments.</title>
        <authorList>
            <person name="Partida-Martinez L.P."/>
        </authorList>
    </citation>
    <scope>NUCLEOTIDE SEQUENCE [LARGE SCALE GENOMIC DNA]</scope>
    <source>
        <strain evidence="2 3">AT3.2</strain>
    </source>
</reference>
<proteinExistence type="predicted"/>
<comment type="caution">
    <text evidence="2">The sequence shown here is derived from an EMBL/GenBank/DDBJ whole genome shotgun (WGS) entry which is preliminary data.</text>
</comment>
<accession>A0A7W9WX78</accession>
<evidence type="ECO:0000313" key="3">
    <source>
        <dbReference type="Proteomes" id="UP000540787"/>
    </source>
</evidence>
<evidence type="ECO:0000313" key="2">
    <source>
        <dbReference type="EMBL" id="MBB6132091.1"/>
    </source>
</evidence>
<dbReference type="Pfam" id="PF12762">
    <property type="entry name" value="DDE_Tnp_IS1595"/>
    <property type="match status" value="1"/>
</dbReference>
<dbReference type="PANTHER" id="PTHR33293">
    <property type="entry name" value="INSERTION ELEMENT IS1 1 PROTEIN INSB-RELATED"/>
    <property type="match status" value="1"/>
</dbReference>
<dbReference type="NCBIfam" id="NF033547">
    <property type="entry name" value="transpos_IS1595"/>
    <property type="match status" value="1"/>
</dbReference>
<feature type="domain" description="ISXO2-like transposase" evidence="1">
    <location>
        <begin position="142"/>
        <end position="300"/>
    </location>
</feature>